<keyword evidence="2" id="KW-0704">Schiff base</keyword>
<dbReference type="NCBIfam" id="TIGR00126">
    <property type="entry name" value="deoC"/>
    <property type="match status" value="1"/>
</dbReference>
<comment type="caution">
    <text evidence="4">The sequence shown here is derived from an EMBL/GenBank/DDBJ whole genome shotgun (WGS) entry which is preliminary data.</text>
</comment>
<dbReference type="SMART" id="SM01133">
    <property type="entry name" value="DeoC"/>
    <property type="match status" value="1"/>
</dbReference>
<evidence type="ECO:0000313" key="4">
    <source>
        <dbReference type="EMBL" id="RGL10502.1"/>
    </source>
</evidence>
<evidence type="ECO:0000256" key="1">
    <source>
        <dbReference type="ARBA" id="ARBA00022490"/>
    </source>
</evidence>
<dbReference type="PANTHER" id="PTHR10889">
    <property type="entry name" value="DEOXYRIBOSE-PHOSPHATE ALDOLASE"/>
    <property type="match status" value="1"/>
</dbReference>
<dbReference type="GO" id="GO:0009264">
    <property type="term" value="P:deoxyribonucleotide catabolic process"/>
    <property type="evidence" value="ECO:0007669"/>
    <property type="project" value="UniProtKB-UniRule"/>
</dbReference>
<keyword evidence="4" id="KW-0456">Lyase</keyword>
<dbReference type="PIRSF" id="PIRSF001357">
    <property type="entry name" value="DeoC"/>
    <property type="match status" value="1"/>
</dbReference>
<dbReference type="InterPro" id="IPR013785">
    <property type="entry name" value="Aldolase_TIM"/>
</dbReference>
<dbReference type="SUPFAM" id="SSF51569">
    <property type="entry name" value="Aldolase"/>
    <property type="match status" value="1"/>
</dbReference>
<dbReference type="AlphaFoldDB" id="A0A3E4QTJ2"/>
<gene>
    <name evidence="4" type="primary">deoC</name>
    <name evidence="4" type="ORF">DXC81_05585</name>
</gene>
<name>A0A3E4QTJ2_9ACTN</name>
<dbReference type="GO" id="GO:0005737">
    <property type="term" value="C:cytoplasm"/>
    <property type="evidence" value="ECO:0007669"/>
    <property type="project" value="InterPro"/>
</dbReference>
<dbReference type="Proteomes" id="UP000260943">
    <property type="component" value="Unassembled WGS sequence"/>
</dbReference>
<dbReference type="EMBL" id="QSRJ01000005">
    <property type="protein sequence ID" value="RGL10502.1"/>
    <property type="molecule type" value="Genomic_DNA"/>
</dbReference>
<dbReference type="InterPro" id="IPR002915">
    <property type="entry name" value="DeoC/FbaB/LacD_aldolase"/>
</dbReference>
<dbReference type="GO" id="GO:0004139">
    <property type="term" value="F:deoxyribose-phosphate aldolase activity"/>
    <property type="evidence" value="ECO:0007669"/>
    <property type="project" value="UniProtKB-UniRule"/>
</dbReference>
<dbReference type="EC" id="4.1.2.4" evidence="3"/>
<accession>A0A3E4QTJ2</accession>
<evidence type="ECO:0000313" key="5">
    <source>
        <dbReference type="Proteomes" id="UP000260943"/>
    </source>
</evidence>
<proteinExistence type="predicted"/>
<reference evidence="4 5" key="1">
    <citation type="submission" date="2018-08" db="EMBL/GenBank/DDBJ databases">
        <title>A genome reference for cultivated species of the human gut microbiota.</title>
        <authorList>
            <person name="Zou Y."/>
            <person name="Xue W."/>
            <person name="Luo G."/>
        </authorList>
    </citation>
    <scope>NUCLEOTIDE SEQUENCE [LARGE SCALE GENOMIC DNA]</scope>
    <source>
        <strain evidence="4 5">TF08-14</strain>
    </source>
</reference>
<organism evidence="4 5">
    <name type="scientific">Collinsella tanakaei</name>
    <dbReference type="NCBI Taxonomy" id="626935"/>
    <lineage>
        <taxon>Bacteria</taxon>
        <taxon>Bacillati</taxon>
        <taxon>Actinomycetota</taxon>
        <taxon>Coriobacteriia</taxon>
        <taxon>Coriobacteriales</taxon>
        <taxon>Coriobacteriaceae</taxon>
        <taxon>Collinsella</taxon>
    </lineage>
</organism>
<dbReference type="InterPro" id="IPR011343">
    <property type="entry name" value="DeoC"/>
</dbReference>
<sequence>MAVISDINRYIDYIRDPKDDFETYLAKARDMNFRCIFAYEETYDRAREVLAGTDVLVATAIDFPEGTMPLDEKAKLFEARFSYGFDEVDYVINQPALEARDWDAVKHEMSVLHEICAAHNVGDKVIIEMPKLDGDDDAKRMVCKIAAEVKPKFLKTSSGRPYKASLADVELMAEELAGTGVLIKAAGGIRAYDQAAAFVGAGASALGASAGIAIVEGATQQAGE</sequence>
<dbReference type="RefSeq" id="WP_117679558.1">
    <property type="nucleotide sequence ID" value="NZ_QSRJ01000005.1"/>
</dbReference>
<dbReference type="GO" id="GO:0016052">
    <property type="term" value="P:carbohydrate catabolic process"/>
    <property type="evidence" value="ECO:0007669"/>
    <property type="project" value="TreeGrafter"/>
</dbReference>
<dbReference type="PANTHER" id="PTHR10889:SF1">
    <property type="entry name" value="DEOXYRIBOSE-PHOSPHATE ALDOLASE"/>
    <property type="match status" value="1"/>
</dbReference>
<keyword evidence="1" id="KW-0963">Cytoplasm</keyword>
<evidence type="ECO:0000256" key="3">
    <source>
        <dbReference type="NCBIfam" id="TIGR00126"/>
    </source>
</evidence>
<dbReference type="Gene3D" id="3.20.20.70">
    <property type="entry name" value="Aldolase class I"/>
    <property type="match status" value="1"/>
</dbReference>
<protein>
    <recommendedName>
        <fullName evidence="3">Deoxyribose-phosphate aldolase</fullName>
        <ecNumber evidence="3">4.1.2.4</ecNumber>
    </recommendedName>
</protein>
<evidence type="ECO:0000256" key="2">
    <source>
        <dbReference type="ARBA" id="ARBA00023270"/>
    </source>
</evidence>